<comment type="caution">
    <text evidence="3">The sequence shown here is derived from an EMBL/GenBank/DDBJ whole genome shotgun (WGS) entry which is preliminary data.</text>
</comment>
<sequence length="813" mass="85211">MPFILRFSGNDTGAITFTGNTLGLSRSSTEGVPGTRDYIGDFITVNTALQFGSYPPGSTSDFNLDSSMAMLRLPEDSTVLYAELVWAGTYRVSGGTNNYLPFIDKSVSITTPQGTTLSVAPDPVTAQVSYRNATYNYFRSANVTSIVQAGGAGPYIVGGVVGNIDFGNSTANSCGWTLCVVYEDTNMPFRNLSLNVGIVEIAAGSDPSVTTVLTGFATPVSGPVSGRMALCAQDGDANKVGDQVLFGPNEASLTILSGPNNFPNNFFASQINDDSGQLDTSGTFGDRNQISGEPGTQIVGGRQSWDITNVDISETLTNNQTTAAFQLRTSNDGYSVIAAGIYIDINSPRITVQKSVNAETAELGQTLTYTVIVSNSGTAAADAVFLLDSLPNDTSFVPGSVTVDGAQTEGNPLTGISLGILEPGGTITVTFQAVVGSYPEDGLIRNQALVEFQYESIIGGPILAGDIPSNEVITTIIPPDYELALVKSVDREIALPGETVQYTITVTNLSNAPLTNVRVTDPTLSLDQTIPILPAGESRSFPVAYVVPAETRGNTAIVNIASAVSDQTGPVLGSATVLIPALPGLAVDKTANRSTAAPGDTIIYSIKVTNTGNIPLTNVQVSDPLLGLVETTGILEPGQSITIQRSYVVPLNAANGSIIANAVTVVSVETPPVTDQEETTVVPPPVDLTKSASPDEVTVGEQITYSVTIVNRGQTPLVDLRLSDILQEPLEFVLGSVRVNGQRRPGVQPDQIALGTLPPGAEIEVTFLAVANQISTEEKVKNQAVATFRVEVAGPTFQVPSNPVEIEVKEEEE</sequence>
<feature type="domain" description="DUF11" evidence="1">
    <location>
        <begin position="687"/>
        <end position="786"/>
    </location>
</feature>
<feature type="domain" description="DUF11" evidence="1">
    <location>
        <begin position="350"/>
        <end position="450"/>
    </location>
</feature>
<dbReference type="Gene3D" id="2.60.40.10">
    <property type="entry name" value="Immunoglobulins"/>
    <property type="match status" value="3"/>
</dbReference>
<dbReference type="Pfam" id="PF24346">
    <property type="entry name" value="DUF7507"/>
    <property type="match status" value="2"/>
</dbReference>
<name>A0ABQ6NF39_9BACL</name>
<accession>A0ABQ6NF39</accession>
<dbReference type="EMBL" id="BTCL01000002">
    <property type="protein sequence ID" value="GMK43721.1"/>
    <property type="molecule type" value="Genomic_DNA"/>
</dbReference>
<dbReference type="NCBIfam" id="TIGR01451">
    <property type="entry name" value="B_ant_repeat"/>
    <property type="match status" value="4"/>
</dbReference>
<dbReference type="InterPro" id="IPR013783">
    <property type="entry name" value="Ig-like_fold"/>
</dbReference>
<protein>
    <recommendedName>
        <fullName evidence="5">DUF11 domain-containing protein</fullName>
    </recommendedName>
</protein>
<dbReference type="InterPro" id="IPR055354">
    <property type="entry name" value="DUF7507"/>
</dbReference>
<keyword evidence="4" id="KW-1185">Reference proteome</keyword>
<proteinExistence type="predicted"/>
<evidence type="ECO:0008006" key="5">
    <source>
        <dbReference type="Google" id="ProtNLM"/>
    </source>
</evidence>
<dbReference type="InterPro" id="IPR047589">
    <property type="entry name" value="DUF11_rpt"/>
</dbReference>
<dbReference type="Gene3D" id="2.60.40.740">
    <property type="match status" value="1"/>
</dbReference>
<dbReference type="PANTHER" id="PTHR34819:SF3">
    <property type="entry name" value="CELL SURFACE PROTEIN"/>
    <property type="match status" value="1"/>
</dbReference>
<feature type="domain" description="DUF7507" evidence="2">
    <location>
        <begin position="483"/>
        <end position="567"/>
    </location>
</feature>
<organism evidence="3 4">
    <name type="scientific">Paenibacillus glycanilyticus</name>
    <dbReference type="NCBI Taxonomy" id="126569"/>
    <lineage>
        <taxon>Bacteria</taxon>
        <taxon>Bacillati</taxon>
        <taxon>Bacillota</taxon>
        <taxon>Bacilli</taxon>
        <taxon>Bacillales</taxon>
        <taxon>Paenibacillaceae</taxon>
        <taxon>Paenibacillus</taxon>
    </lineage>
</organism>
<feature type="domain" description="DUF7507" evidence="2">
    <location>
        <begin position="583"/>
        <end position="674"/>
    </location>
</feature>
<dbReference type="RefSeq" id="WP_317978932.1">
    <property type="nucleotide sequence ID" value="NZ_BTCL01000002.1"/>
</dbReference>
<dbReference type="Pfam" id="PF01345">
    <property type="entry name" value="DUF11"/>
    <property type="match status" value="2"/>
</dbReference>
<dbReference type="InterPro" id="IPR051172">
    <property type="entry name" value="Chlamydia_OmcB"/>
</dbReference>
<evidence type="ECO:0000259" key="1">
    <source>
        <dbReference type="Pfam" id="PF01345"/>
    </source>
</evidence>
<evidence type="ECO:0000313" key="4">
    <source>
        <dbReference type="Proteomes" id="UP001285921"/>
    </source>
</evidence>
<reference evidence="3 4" key="1">
    <citation type="submission" date="2023-05" db="EMBL/GenBank/DDBJ databases">
        <title>Draft genome of Paenibacillus sp. CCS26.</title>
        <authorList>
            <person name="Akita H."/>
            <person name="Shinto Y."/>
            <person name="Kimura Z."/>
        </authorList>
    </citation>
    <scope>NUCLEOTIDE SEQUENCE [LARGE SCALE GENOMIC DNA]</scope>
    <source>
        <strain evidence="3 4">CCS26</strain>
    </source>
</reference>
<dbReference type="PANTHER" id="PTHR34819">
    <property type="entry name" value="LARGE CYSTEINE-RICH PERIPLASMIC PROTEIN OMCB"/>
    <property type="match status" value="1"/>
</dbReference>
<gene>
    <name evidence="3" type="ORF">PghCCS26_08480</name>
</gene>
<dbReference type="Proteomes" id="UP001285921">
    <property type="component" value="Unassembled WGS sequence"/>
</dbReference>
<evidence type="ECO:0000259" key="2">
    <source>
        <dbReference type="Pfam" id="PF24346"/>
    </source>
</evidence>
<evidence type="ECO:0000313" key="3">
    <source>
        <dbReference type="EMBL" id="GMK43721.1"/>
    </source>
</evidence>
<dbReference type="InterPro" id="IPR001434">
    <property type="entry name" value="OmcB-like_DUF11"/>
</dbReference>